<sequence>MTEATEIRYDEGPYHRARLGFICVANAGLTEGDLFAMRPPGVGLSITRVRMRADCTIDNLAGMDADLDAAMATLFPHRDDMDVLCYNCTAGSFVIGENRIIERMQSGRSGMRATTLLSGTVAALRAVGASRIAIATAYTDDINELEADYFRHSGFDVVNIAGLGLLKDIDMNRIAPDYLADFAKSVNRPDADAVFISCGALRSTPIVEQLEQELDKPVIGSNQASMWNCLRLAGIDDRMEGFGRLFRL</sequence>
<dbReference type="InterPro" id="IPR053714">
    <property type="entry name" value="Iso_Racemase_Enz_sf"/>
</dbReference>
<evidence type="ECO:0000313" key="2">
    <source>
        <dbReference type="Proteomes" id="UP000324738"/>
    </source>
</evidence>
<comment type="caution">
    <text evidence="1">The sequence shown here is derived from an EMBL/GenBank/DDBJ whole genome shotgun (WGS) entry which is preliminary data.</text>
</comment>
<reference evidence="1 2" key="1">
    <citation type="submission" date="2019-08" db="EMBL/GenBank/DDBJ databases">
        <title>Aureimonas fodiniaquatilis sp. nov., isolated from a coal mine wastewater.</title>
        <authorList>
            <person name="Kim W."/>
        </authorList>
    </citation>
    <scope>NUCLEOTIDE SEQUENCE [LARGE SCALE GENOMIC DNA]</scope>
    <source>
        <strain evidence="1 2">CAU 1482</strain>
    </source>
</reference>
<dbReference type="OrthoDB" id="9816064at2"/>
<dbReference type="PANTHER" id="PTHR40267">
    <property type="entry name" value="BLR3294 PROTEIN"/>
    <property type="match status" value="1"/>
</dbReference>
<gene>
    <name evidence="1" type="ORF">FPY71_16860</name>
</gene>
<dbReference type="EMBL" id="VTWH01000005">
    <property type="protein sequence ID" value="KAA0968554.1"/>
    <property type="molecule type" value="Genomic_DNA"/>
</dbReference>
<dbReference type="AlphaFoldDB" id="A0A5B0DP62"/>
<dbReference type="PIRSF" id="PIRSF015736">
    <property type="entry name" value="MI"/>
    <property type="match status" value="1"/>
</dbReference>
<dbReference type="PANTHER" id="PTHR40267:SF1">
    <property type="entry name" value="BLR3294 PROTEIN"/>
    <property type="match status" value="1"/>
</dbReference>
<proteinExistence type="predicted"/>
<keyword evidence="2" id="KW-1185">Reference proteome</keyword>
<organism evidence="1 2">
    <name type="scientific">Aureimonas fodinaquatilis</name>
    <dbReference type="NCBI Taxonomy" id="2565783"/>
    <lineage>
        <taxon>Bacteria</taxon>
        <taxon>Pseudomonadati</taxon>
        <taxon>Pseudomonadota</taxon>
        <taxon>Alphaproteobacteria</taxon>
        <taxon>Hyphomicrobiales</taxon>
        <taxon>Aurantimonadaceae</taxon>
        <taxon>Aureimonas</taxon>
    </lineage>
</organism>
<name>A0A5B0DP62_9HYPH</name>
<dbReference type="RefSeq" id="WP_149301503.1">
    <property type="nucleotide sequence ID" value="NZ_VTWH01000005.1"/>
</dbReference>
<dbReference type="Proteomes" id="UP000324738">
    <property type="component" value="Unassembled WGS sequence"/>
</dbReference>
<protein>
    <submittedName>
        <fullName evidence="1">Arylmalonate decarboxylase</fullName>
    </submittedName>
</protein>
<accession>A0A5B0DP62</accession>
<evidence type="ECO:0000313" key="1">
    <source>
        <dbReference type="EMBL" id="KAA0968554.1"/>
    </source>
</evidence>
<dbReference type="Gene3D" id="3.40.50.12500">
    <property type="match status" value="1"/>
</dbReference>
<dbReference type="InterPro" id="IPR026286">
    <property type="entry name" value="MaiA/AMDase"/>
</dbReference>
<dbReference type="Pfam" id="PF17645">
    <property type="entry name" value="Amdase"/>
    <property type="match status" value="1"/>
</dbReference>